<organism evidence="12 13">
    <name type="scientific">Sagittula stellata (strain ATCC 700073 / DSM 11524 / E-37)</name>
    <dbReference type="NCBI Taxonomy" id="388399"/>
    <lineage>
        <taxon>Bacteria</taxon>
        <taxon>Pseudomonadati</taxon>
        <taxon>Pseudomonadota</taxon>
        <taxon>Alphaproteobacteria</taxon>
        <taxon>Rhodobacterales</taxon>
        <taxon>Roseobacteraceae</taxon>
        <taxon>Sagittula</taxon>
    </lineage>
</organism>
<dbReference type="GO" id="GO:0046872">
    <property type="term" value="F:metal ion binding"/>
    <property type="evidence" value="ECO:0007669"/>
    <property type="project" value="UniProtKB-KW"/>
</dbReference>
<dbReference type="GO" id="GO:0016616">
    <property type="term" value="F:oxidoreductase activity, acting on the CH-OH group of donors, NAD or NADP as acceptor"/>
    <property type="evidence" value="ECO:0007669"/>
    <property type="project" value="InterPro"/>
</dbReference>
<evidence type="ECO:0000259" key="11">
    <source>
        <dbReference type="SMART" id="SM01274"/>
    </source>
</evidence>
<evidence type="ECO:0000259" key="10">
    <source>
        <dbReference type="SMART" id="SM00919"/>
    </source>
</evidence>
<dbReference type="OrthoDB" id="3314528at2"/>
<dbReference type="Gene3D" id="3.40.50.720">
    <property type="entry name" value="NAD(P)-binding Rossmann-like Domain"/>
    <property type="match status" value="1"/>
</dbReference>
<evidence type="ECO:0000256" key="9">
    <source>
        <dbReference type="RuleBase" id="RU003427"/>
    </source>
</evidence>
<feature type="domain" description="Malic enzyme N-terminal" evidence="11">
    <location>
        <begin position="73"/>
        <end position="253"/>
    </location>
</feature>
<feature type="domain" description="Malic enzyme NAD-binding" evidence="10">
    <location>
        <begin position="263"/>
        <end position="514"/>
    </location>
</feature>
<dbReference type="SUPFAM" id="SSF53223">
    <property type="entry name" value="Aminoacid dehydrogenase-like, N-terminal domain"/>
    <property type="match status" value="1"/>
</dbReference>
<dbReference type="FunFam" id="3.40.50.720:FF:000182">
    <property type="entry name" value="NAD-dependent malic enzyme"/>
    <property type="match status" value="1"/>
</dbReference>
<feature type="binding site" evidence="8">
    <location>
        <position position="239"/>
    </location>
    <ligand>
        <name>a divalent metal cation</name>
        <dbReference type="ChEBI" id="CHEBI:60240"/>
    </ligand>
</feature>
<dbReference type="PANTHER" id="PTHR23406">
    <property type="entry name" value="MALIC ENZYME-RELATED"/>
    <property type="match status" value="1"/>
</dbReference>
<feature type="active site" description="Proton donor" evidence="6">
    <location>
        <position position="96"/>
    </location>
</feature>
<dbReference type="NCBIfam" id="NF010052">
    <property type="entry name" value="PRK13529.1"/>
    <property type="match status" value="1"/>
</dbReference>
<dbReference type="InterPro" id="IPR036291">
    <property type="entry name" value="NAD(P)-bd_dom_sf"/>
</dbReference>
<dbReference type="PANTHER" id="PTHR23406:SF34">
    <property type="entry name" value="NAD-DEPENDENT MALIC ENZYME, MITOCHONDRIAL"/>
    <property type="match status" value="1"/>
</dbReference>
<dbReference type="GO" id="GO:0004470">
    <property type="term" value="F:malic enzyme activity"/>
    <property type="evidence" value="ECO:0007669"/>
    <property type="project" value="InterPro"/>
</dbReference>
<protein>
    <submittedName>
        <fullName evidence="12">Malic enzyme</fullName>
    </submittedName>
</protein>
<dbReference type="PRINTS" id="PR00072">
    <property type="entry name" value="MALOXRDTASE"/>
</dbReference>
<dbReference type="CDD" id="cd05312">
    <property type="entry name" value="NAD_bind_1_malic_enz"/>
    <property type="match status" value="1"/>
</dbReference>
<dbReference type="AlphaFoldDB" id="A3K376"/>
<evidence type="ECO:0000256" key="8">
    <source>
        <dbReference type="PIRSR" id="PIRSR000106-3"/>
    </source>
</evidence>
<dbReference type="GO" id="GO:0051287">
    <property type="term" value="F:NAD binding"/>
    <property type="evidence" value="ECO:0007669"/>
    <property type="project" value="InterPro"/>
</dbReference>
<comment type="cofactor">
    <cofactor evidence="8">
        <name>Mg(2+)</name>
        <dbReference type="ChEBI" id="CHEBI:18420"/>
    </cofactor>
    <cofactor evidence="8">
        <name>Mn(2+)</name>
        <dbReference type="ChEBI" id="CHEBI:29035"/>
    </cofactor>
    <text evidence="8">Divalent metal cations. Prefers magnesium or manganese.</text>
</comment>
<dbReference type="SMART" id="SM01274">
    <property type="entry name" value="malic"/>
    <property type="match status" value="1"/>
</dbReference>
<evidence type="ECO:0000256" key="3">
    <source>
        <dbReference type="ARBA" id="ARBA00022723"/>
    </source>
</evidence>
<dbReference type="Gene3D" id="3.40.50.10380">
    <property type="entry name" value="Malic enzyme, N-terminal domain"/>
    <property type="match status" value="1"/>
</dbReference>
<dbReference type="InterPro" id="IPR012301">
    <property type="entry name" value="Malic_N_dom"/>
</dbReference>
<dbReference type="eggNOG" id="COG0281">
    <property type="taxonomic scope" value="Bacteria"/>
</dbReference>
<keyword evidence="5" id="KW-0520">NAD</keyword>
<feature type="active site" description="Proton acceptor" evidence="6">
    <location>
        <position position="167"/>
    </location>
</feature>
<dbReference type="EMBL" id="AAYA01000005">
    <property type="protein sequence ID" value="EBA08635.1"/>
    <property type="molecule type" value="Genomic_DNA"/>
</dbReference>
<evidence type="ECO:0000313" key="12">
    <source>
        <dbReference type="EMBL" id="EBA08635.1"/>
    </source>
</evidence>
<reference evidence="12 13" key="1">
    <citation type="submission" date="2006-06" db="EMBL/GenBank/DDBJ databases">
        <authorList>
            <person name="Moran M.A."/>
            <person name="Ferriera S."/>
            <person name="Johnson J."/>
            <person name="Kravitz S."/>
            <person name="Beeson K."/>
            <person name="Sutton G."/>
            <person name="Rogers Y.-H."/>
            <person name="Friedman R."/>
            <person name="Frazier M."/>
            <person name="Venter J.C."/>
        </authorList>
    </citation>
    <scope>NUCLEOTIDE SEQUENCE [LARGE SCALE GENOMIC DNA]</scope>
    <source>
        <strain evidence="12 13">E-37</strain>
    </source>
</reference>
<dbReference type="RefSeq" id="WP_005858669.1">
    <property type="nucleotide sequence ID" value="NZ_AAYA01000005.1"/>
</dbReference>
<dbReference type="Pfam" id="PF00390">
    <property type="entry name" value="malic"/>
    <property type="match status" value="1"/>
</dbReference>
<dbReference type="InterPro" id="IPR001891">
    <property type="entry name" value="Malic_OxRdtase"/>
</dbReference>
<dbReference type="SMART" id="SM00919">
    <property type="entry name" value="Malic_M"/>
    <property type="match status" value="1"/>
</dbReference>
<proteinExistence type="inferred from homology"/>
<name>A3K376_SAGS3</name>
<dbReference type="Proteomes" id="UP000005713">
    <property type="component" value="Unassembled WGS sequence"/>
</dbReference>
<evidence type="ECO:0000256" key="6">
    <source>
        <dbReference type="PIRSR" id="PIRSR000106-1"/>
    </source>
</evidence>
<evidence type="ECO:0000256" key="2">
    <source>
        <dbReference type="ARBA" id="ARBA00008785"/>
    </source>
</evidence>
<dbReference type="PIRSF" id="PIRSF000106">
    <property type="entry name" value="ME"/>
    <property type="match status" value="1"/>
</dbReference>
<dbReference type="SUPFAM" id="SSF51735">
    <property type="entry name" value="NAD(P)-binding Rossmann-fold domains"/>
    <property type="match status" value="1"/>
</dbReference>
<feature type="binding site" evidence="7">
    <location>
        <position position="401"/>
    </location>
    <ligand>
        <name>(S)-malate</name>
        <dbReference type="ChEBI" id="CHEBI:15589"/>
    </ligand>
</feature>
<evidence type="ECO:0000256" key="7">
    <source>
        <dbReference type="PIRSR" id="PIRSR000106-2"/>
    </source>
</evidence>
<comment type="caution">
    <text evidence="12">The sequence shown here is derived from an EMBL/GenBank/DDBJ whole genome shotgun (WGS) entry which is preliminary data.</text>
</comment>
<feature type="binding site" evidence="7">
    <location>
        <position position="445"/>
    </location>
    <ligand>
        <name>(S)-malate</name>
        <dbReference type="ChEBI" id="CHEBI:15589"/>
    </ligand>
</feature>
<evidence type="ECO:0000313" key="13">
    <source>
        <dbReference type="Proteomes" id="UP000005713"/>
    </source>
</evidence>
<dbReference type="GO" id="GO:0006108">
    <property type="term" value="P:malate metabolic process"/>
    <property type="evidence" value="ECO:0007669"/>
    <property type="project" value="TreeGrafter"/>
</dbReference>
<accession>A3K376</accession>
<sequence length="545" mass="59829">MTSSRSHPLLTVLNDPIQDKGTAYTEKERDALGITGLLPAHVDTLETQLSRVMSHLDAKQTDLERYIYLIGLCDRNETLYFAVLMSDPERFIPIVYNPTIAEACLDYGQIFRRPRGMYLTKHTKGRLKEVLSNWPTREIRFICITSGGRILGLGDIGANGTPIPIGKLHLYTACAGVPPDALLPIHMDIGTTNRDLRDDPLYPGLHEDVASSDEIDALMDEFMQAATEVFPGVCIHFEDWKGTDALRLFDRYKDDHLIYNDDIQGTAGVTIAGLITALQIKDEALKDQRVMFAGAGSAAIGIANMIVEAMKTEGLSGAEAQAAIALFDAGGLLTVTRDDLNIYQTPYARDLKDETDLQAAVKAYKPTILIGVSTVGGLFTEAVVKEMASHCDRPVIFPLSNPTHSAECTPKDAYTWTDGKALVACGVQFPDVEIEGQTFHPGQANNFYIFPALGLAVYATKAKTIDDKMFIAAARGCADQVSAHDRQQGMLFPRQRDMLNTETRIAIAIARDIFDRGLAGVEEPEDVGALIQSQIYQPVYHDETV</sequence>
<feature type="binding site" evidence="8">
    <location>
        <position position="238"/>
    </location>
    <ligand>
        <name>a divalent metal cation</name>
        <dbReference type="ChEBI" id="CHEBI:60240"/>
    </ligand>
</feature>
<comment type="similarity">
    <text evidence="2 9">Belongs to the malic enzymes family.</text>
</comment>
<evidence type="ECO:0000256" key="4">
    <source>
        <dbReference type="ARBA" id="ARBA00023002"/>
    </source>
</evidence>
<dbReference type="InterPro" id="IPR037062">
    <property type="entry name" value="Malic_N_dom_sf"/>
</dbReference>
<evidence type="ECO:0000256" key="1">
    <source>
        <dbReference type="ARBA" id="ARBA00001936"/>
    </source>
</evidence>
<keyword evidence="13" id="KW-1185">Reference proteome</keyword>
<dbReference type="InterPro" id="IPR012302">
    <property type="entry name" value="Malic_NAD-bd"/>
</dbReference>
<keyword evidence="4" id="KW-0560">Oxidoreductase</keyword>
<evidence type="ECO:0000256" key="5">
    <source>
        <dbReference type="ARBA" id="ARBA00023027"/>
    </source>
</evidence>
<gene>
    <name evidence="12" type="ORF">SSE37_17523</name>
</gene>
<keyword evidence="3 8" id="KW-0479">Metal-binding</keyword>
<feature type="binding site" evidence="7">
    <location>
        <position position="149"/>
    </location>
    <ligand>
        <name>(S)-malate</name>
        <dbReference type="ChEBI" id="CHEBI:15589"/>
    </ligand>
</feature>
<comment type="cofactor">
    <cofactor evidence="1">
        <name>Mn(2+)</name>
        <dbReference type="ChEBI" id="CHEBI:29035"/>
    </cofactor>
</comment>
<dbReference type="Pfam" id="PF03949">
    <property type="entry name" value="Malic_M"/>
    <property type="match status" value="1"/>
</dbReference>
<feature type="binding site" evidence="8">
    <location>
        <position position="262"/>
    </location>
    <ligand>
        <name>a divalent metal cation</name>
        <dbReference type="ChEBI" id="CHEBI:60240"/>
    </ligand>
</feature>
<dbReference type="InterPro" id="IPR046346">
    <property type="entry name" value="Aminoacid_DH-like_N_sf"/>
</dbReference>